<accession>A0AAX0S0Q0</accession>
<evidence type="ECO:0000313" key="1">
    <source>
        <dbReference type="EMBL" id="PEJ30210.1"/>
    </source>
</evidence>
<reference evidence="1 2" key="1">
    <citation type="submission" date="2017-09" db="EMBL/GenBank/DDBJ databases">
        <title>Large-scale bioinformatics analysis of Bacillus genomes uncovers conserved roles of natural products in bacterial physiology.</title>
        <authorList>
            <consortium name="Agbiome Team Llc"/>
            <person name="Bleich R.M."/>
            <person name="Kirk G.J."/>
            <person name="Santa Maria K.C."/>
            <person name="Allen S.E."/>
            <person name="Farag S."/>
            <person name="Shank E.A."/>
            <person name="Bowers A."/>
        </authorList>
    </citation>
    <scope>NUCLEOTIDE SEQUENCE [LARGE SCALE GENOMIC DNA]</scope>
    <source>
        <strain evidence="1 2">AFS003229</strain>
    </source>
</reference>
<sequence length="295" mass="33374">MGLFGRGEKIKEALQSNTVTMEDSVSTVEAAINTSLVFHEEADFSKQERYVLQFHHQQLSLLKPNQISISEVRLSRFEEDVIIMAFIRNTSDKAVSFELVDLLLLDENGQVLAKKSFDLTEMGELPALSCMPWSFMFEEEDILVESIPDKGWKIAFELKNQESMEHALDLAPIWIEQLSEAQRENLQRLVAGLPKINQGEVNFMGLEATLKENNQLAVTVLVRNGSDKQIKIEKLPLIVEDADGDQVCQGGFSLEDFEVKANTSKPWTFIFPSELVTKKNPDLTSWEIYPTSSKS</sequence>
<evidence type="ECO:0000313" key="2">
    <source>
        <dbReference type="Proteomes" id="UP000220106"/>
    </source>
</evidence>
<organism evidence="1 2">
    <name type="scientific">Peribacillus butanolivorans</name>
    <dbReference type="NCBI Taxonomy" id="421767"/>
    <lineage>
        <taxon>Bacteria</taxon>
        <taxon>Bacillati</taxon>
        <taxon>Bacillota</taxon>
        <taxon>Bacilli</taxon>
        <taxon>Bacillales</taxon>
        <taxon>Bacillaceae</taxon>
        <taxon>Peribacillus</taxon>
    </lineage>
</organism>
<dbReference type="InterPro" id="IPR030911">
    <property type="entry name" value="Sec_acc_SLAP"/>
</dbReference>
<name>A0AAX0S0Q0_9BACI</name>
<dbReference type="InterPro" id="IPR030910">
    <property type="entry name" value="SLAP_dom"/>
</dbReference>
<dbReference type="Proteomes" id="UP000220106">
    <property type="component" value="Unassembled WGS sequence"/>
</dbReference>
<proteinExistence type="predicted"/>
<dbReference type="AlphaFoldDB" id="A0AAX0S0Q0"/>
<comment type="caution">
    <text evidence="1">The sequence shown here is derived from an EMBL/GenBank/DDBJ whole genome shotgun (WGS) entry which is preliminary data.</text>
</comment>
<protein>
    <submittedName>
        <fullName evidence="1">Accessory Sec system S-layer assembly protein</fullName>
    </submittedName>
</protein>
<dbReference type="RefSeq" id="WP_098177180.1">
    <property type="nucleotide sequence ID" value="NZ_NUEQ01000034.1"/>
</dbReference>
<gene>
    <name evidence="1" type="ORF">CN689_20765</name>
</gene>
<dbReference type="NCBIfam" id="TIGR04399">
    <property type="entry name" value="acc_Sec_SLAP"/>
    <property type="match status" value="1"/>
</dbReference>
<dbReference type="NCBIfam" id="TIGR04398">
    <property type="entry name" value="SLAP_DUP"/>
    <property type="match status" value="2"/>
</dbReference>
<dbReference type="EMBL" id="NUEQ01000034">
    <property type="protein sequence ID" value="PEJ30210.1"/>
    <property type="molecule type" value="Genomic_DNA"/>
</dbReference>